<keyword evidence="2" id="KW-1003">Cell membrane</keyword>
<sequence length="544" mass="61427">MKRAFLSSHRSSLPWLGFLLLVFLVFLNNHAISLWDQDEAAYAGFAYRMQTTGNWLVPAFPWSEIHRKTPLHFWNIALTYPLFGINAFSVRFSSSVFTLLTLALVFVAGQRFWGRPTAFWGMMVLGTSLLVPTLGKIAVTDATLLFFTTACGFALLFVLQERAWWAVLAFWISFALALLTKGPPIVIFAGLFGGLLLLLHPNRWNLLRLHPWFGLPLACLPLYYWGYLTTQSDGGTFINWLIDWYILKRINSSVLGQTGPPGTHLLGMLVAFLPYFLFFPQAVWQGIRGVILRDKNTLLLGSWFVAGWLIYEFSPSKLPAYVIAAHVPLALLIARQMEALSSGEGRPPRAVLWFSFGLTGVLFAGLALAPWWLPVPSALRITATAVGVVLLALHVFTSISWRKFYYVPLLVTTAFLFQAAAWGVLMPQVDQLKDATRRVALQAEVRALPNSRITIANPFGHPPSLFFYLETRFPHVEEVQDLDTLRQRYRSASPEVLVLNQEQWDVFQQAEDSLAFDHVSSFMTDRQGRADYFVLYNPAARKAE</sequence>
<dbReference type="STRING" id="1075417.SAMN05421823_107246"/>
<dbReference type="GO" id="GO:0016763">
    <property type="term" value="F:pentosyltransferase activity"/>
    <property type="evidence" value="ECO:0007669"/>
    <property type="project" value="TreeGrafter"/>
</dbReference>
<proteinExistence type="predicted"/>
<evidence type="ECO:0000256" key="7">
    <source>
        <dbReference type="ARBA" id="ARBA00023136"/>
    </source>
</evidence>
<evidence type="ECO:0000313" key="11">
    <source>
        <dbReference type="Proteomes" id="UP000198510"/>
    </source>
</evidence>
<feature type="transmembrane region" description="Helical" evidence="8">
    <location>
        <begin position="404"/>
        <end position="425"/>
    </location>
</feature>
<keyword evidence="4 10" id="KW-0808">Transferase</keyword>
<evidence type="ECO:0000256" key="6">
    <source>
        <dbReference type="ARBA" id="ARBA00022989"/>
    </source>
</evidence>
<organism evidence="10 11">
    <name type="scientific">Catalinimonas alkaloidigena</name>
    <dbReference type="NCBI Taxonomy" id="1075417"/>
    <lineage>
        <taxon>Bacteria</taxon>
        <taxon>Pseudomonadati</taxon>
        <taxon>Bacteroidota</taxon>
        <taxon>Cytophagia</taxon>
        <taxon>Cytophagales</taxon>
        <taxon>Catalimonadaceae</taxon>
        <taxon>Catalinimonas</taxon>
    </lineage>
</organism>
<evidence type="ECO:0000256" key="1">
    <source>
        <dbReference type="ARBA" id="ARBA00004651"/>
    </source>
</evidence>
<feature type="transmembrane region" description="Helical" evidence="8">
    <location>
        <begin position="378"/>
        <end position="397"/>
    </location>
</feature>
<dbReference type="EMBL" id="FNFO01000007">
    <property type="protein sequence ID" value="SDL68545.1"/>
    <property type="molecule type" value="Genomic_DNA"/>
</dbReference>
<dbReference type="RefSeq" id="WP_089684657.1">
    <property type="nucleotide sequence ID" value="NZ_FNFO01000007.1"/>
</dbReference>
<evidence type="ECO:0000256" key="5">
    <source>
        <dbReference type="ARBA" id="ARBA00022692"/>
    </source>
</evidence>
<protein>
    <submittedName>
        <fullName evidence="10">4-amino-4-deoxy-L-arabinose transferase</fullName>
    </submittedName>
</protein>
<evidence type="ECO:0000256" key="3">
    <source>
        <dbReference type="ARBA" id="ARBA00022676"/>
    </source>
</evidence>
<keyword evidence="6 8" id="KW-1133">Transmembrane helix</keyword>
<dbReference type="InterPro" id="IPR050297">
    <property type="entry name" value="LipidA_mod_glycosyltrf_83"/>
</dbReference>
<evidence type="ECO:0000313" key="10">
    <source>
        <dbReference type="EMBL" id="SDL68545.1"/>
    </source>
</evidence>
<feature type="transmembrane region" description="Helical" evidence="8">
    <location>
        <begin position="350"/>
        <end position="372"/>
    </location>
</feature>
<feature type="transmembrane region" description="Helical" evidence="8">
    <location>
        <begin position="96"/>
        <end position="113"/>
    </location>
</feature>
<dbReference type="Pfam" id="PF13231">
    <property type="entry name" value="PMT_2"/>
    <property type="match status" value="1"/>
</dbReference>
<dbReference type="GO" id="GO:0009103">
    <property type="term" value="P:lipopolysaccharide biosynthetic process"/>
    <property type="evidence" value="ECO:0007669"/>
    <property type="project" value="UniProtKB-ARBA"/>
</dbReference>
<comment type="subcellular location">
    <subcellularLocation>
        <location evidence="1">Cell membrane</location>
        <topology evidence="1">Multi-pass membrane protein</topology>
    </subcellularLocation>
</comment>
<feature type="transmembrane region" description="Helical" evidence="8">
    <location>
        <begin position="185"/>
        <end position="202"/>
    </location>
</feature>
<feature type="transmembrane region" description="Helical" evidence="8">
    <location>
        <begin position="209"/>
        <end position="227"/>
    </location>
</feature>
<dbReference type="GO" id="GO:0005886">
    <property type="term" value="C:plasma membrane"/>
    <property type="evidence" value="ECO:0007669"/>
    <property type="project" value="UniProtKB-SubCell"/>
</dbReference>
<dbReference type="AlphaFoldDB" id="A0A1G9M4B7"/>
<gene>
    <name evidence="10" type="ORF">SAMN05421823_107246</name>
</gene>
<feature type="transmembrane region" description="Helical" evidence="8">
    <location>
        <begin position="71"/>
        <end position="89"/>
    </location>
</feature>
<dbReference type="Proteomes" id="UP000198510">
    <property type="component" value="Unassembled WGS sequence"/>
</dbReference>
<evidence type="ECO:0000256" key="2">
    <source>
        <dbReference type="ARBA" id="ARBA00022475"/>
    </source>
</evidence>
<dbReference type="OrthoDB" id="9792789at2"/>
<feature type="transmembrane region" description="Helical" evidence="8">
    <location>
        <begin position="163"/>
        <end position="179"/>
    </location>
</feature>
<name>A0A1G9M4B7_9BACT</name>
<feature type="transmembrane region" description="Helical" evidence="8">
    <location>
        <begin position="133"/>
        <end position="156"/>
    </location>
</feature>
<evidence type="ECO:0000256" key="4">
    <source>
        <dbReference type="ARBA" id="ARBA00022679"/>
    </source>
</evidence>
<dbReference type="InterPro" id="IPR038731">
    <property type="entry name" value="RgtA/B/C-like"/>
</dbReference>
<keyword evidence="11" id="KW-1185">Reference proteome</keyword>
<keyword evidence="3" id="KW-0328">Glycosyltransferase</keyword>
<evidence type="ECO:0000256" key="8">
    <source>
        <dbReference type="SAM" id="Phobius"/>
    </source>
</evidence>
<keyword evidence="7 8" id="KW-0472">Membrane</keyword>
<feature type="transmembrane region" description="Helical" evidence="8">
    <location>
        <begin position="265"/>
        <end position="284"/>
    </location>
</feature>
<dbReference type="PANTHER" id="PTHR33908">
    <property type="entry name" value="MANNOSYLTRANSFERASE YKCB-RELATED"/>
    <property type="match status" value="1"/>
</dbReference>
<dbReference type="PANTHER" id="PTHR33908:SF11">
    <property type="entry name" value="MEMBRANE PROTEIN"/>
    <property type="match status" value="1"/>
</dbReference>
<feature type="domain" description="Glycosyltransferase RgtA/B/C/D-like" evidence="9">
    <location>
        <begin position="68"/>
        <end position="219"/>
    </location>
</feature>
<evidence type="ECO:0000259" key="9">
    <source>
        <dbReference type="Pfam" id="PF13231"/>
    </source>
</evidence>
<keyword evidence="5 8" id="KW-0812">Transmembrane</keyword>
<accession>A0A1G9M4B7</accession>
<reference evidence="10 11" key="1">
    <citation type="submission" date="2016-10" db="EMBL/GenBank/DDBJ databases">
        <authorList>
            <person name="de Groot N.N."/>
        </authorList>
    </citation>
    <scope>NUCLEOTIDE SEQUENCE [LARGE SCALE GENOMIC DNA]</scope>
    <source>
        <strain evidence="10 11">DSM 25186</strain>
    </source>
</reference>